<evidence type="ECO:0000256" key="2">
    <source>
        <dbReference type="ARBA" id="ARBA00022692"/>
    </source>
</evidence>
<feature type="transmembrane region" description="Helical" evidence="6">
    <location>
        <begin position="423"/>
        <end position="443"/>
    </location>
</feature>
<name>A0A5N6IJL2_9EURO</name>
<evidence type="ECO:0000256" key="3">
    <source>
        <dbReference type="ARBA" id="ARBA00022989"/>
    </source>
</evidence>
<feature type="transmembrane region" description="Helical" evidence="6">
    <location>
        <begin position="226"/>
        <end position="248"/>
    </location>
</feature>
<dbReference type="Proteomes" id="UP000326289">
    <property type="component" value="Unassembled WGS sequence"/>
</dbReference>
<evidence type="ECO:0000259" key="7">
    <source>
        <dbReference type="PROSITE" id="PS50850"/>
    </source>
</evidence>
<feature type="transmembrane region" description="Helical" evidence="6">
    <location>
        <begin position="199"/>
        <end position="220"/>
    </location>
</feature>
<comment type="subcellular location">
    <subcellularLocation>
        <location evidence="1">Membrane</location>
        <topology evidence="1">Multi-pass membrane protein</topology>
    </subcellularLocation>
</comment>
<dbReference type="PROSITE" id="PS50850">
    <property type="entry name" value="MFS"/>
    <property type="match status" value="1"/>
</dbReference>
<evidence type="ECO:0000313" key="9">
    <source>
        <dbReference type="Proteomes" id="UP000326289"/>
    </source>
</evidence>
<dbReference type="AlphaFoldDB" id="A0A5N6IJL2"/>
<evidence type="ECO:0000313" key="8">
    <source>
        <dbReference type="EMBL" id="KAB8266941.1"/>
    </source>
</evidence>
<dbReference type="EMBL" id="ML732926">
    <property type="protein sequence ID" value="KAB8266941.1"/>
    <property type="molecule type" value="Genomic_DNA"/>
</dbReference>
<dbReference type="InterPro" id="IPR036259">
    <property type="entry name" value="MFS_trans_sf"/>
</dbReference>
<feature type="transmembrane region" description="Helical" evidence="6">
    <location>
        <begin position="305"/>
        <end position="324"/>
    </location>
</feature>
<sequence length="451" mass="47085">MSISAFGALLQLESSPPIANPAAAVHRDKHGLANASFDLELNEVRHGSSPTSKTTKANSGIATPLTPTGVENHSPAPDVACLMNLGGGLNDSAPGALIPYIEEDYNIGYAVVSLIFVTNALGFILAAPFTHALEAKLGRSKAYALSMVVLAAGYVIIVCKPPFPAIVASFFLLGFGLALQLALNNVFCANLVNSTTALGFLHGSYGIGGIIGPLIATALASHGVQWSFFYCISLTLALFNAALAAWTFHHDHGVASKTQSLKQAVKNRTTLLGALFIFAYQGAEVSISGWVVSFLISSRDGNPSQVGYVSAGFWAGITLGRFALSHAAHMIGEKLSVVLLVIGSVAFQMMTWLIPNVIGDAVAVSIVGLLLGPVYPCATAVFSKLLPRSMQMSSLSFISALGSSGGAVSPFFTGLLAQNVGTFVLHPICIGLYGVMLTGWACLPRISKRSE</sequence>
<dbReference type="InterPro" id="IPR011701">
    <property type="entry name" value="MFS"/>
</dbReference>
<evidence type="ECO:0000256" key="5">
    <source>
        <dbReference type="SAM" id="MobiDB-lite"/>
    </source>
</evidence>
<keyword evidence="4 6" id="KW-0472">Membrane</keyword>
<dbReference type="Pfam" id="PF07690">
    <property type="entry name" value="MFS_1"/>
    <property type="match status" value="1"/>
</dbReference>
<gene>
    <name evidence="8" type="ORF">BDV30DRAFT_244772</name>
</gene>
<keyword evidence="3 6" id="KW-1133">Transmembrane helix</keyword>
<dbReference type="SUPFAM" id="SSF103473">
    <property type="entry name" value="MFS general substrate transporter"/>
    <property type="match status" value="1"/>
</dbReference>
<feature type="transmembrane region" description="Helical" evidence="6">
    <location>
        <begin position="107"/>
        <end position="130"/>
    </location>
</feature>
<keyword evidence="2 6" id="KW-0812">Transmembrane</keyword>
<dbReference type="GO" id="GO:0016020">
    <property type="term" value="C:membrane"/>
    <property type="evidence" value="ECO:0007669"/>
    <property type="project" value="UniProtKB-SubCell"/>
</dbReference>
<reference evidence="8 9" key="1">
    <citation type="submission" date="2019-04" db="EMBL/GenBank/DDBJ databases">
        <title>Fungal friends and foes A comparative genomics study of 23 Aspergillus species from section Flavi.</title>
        <authorList>
            <consortium name="DOE Joint Genome Institute"/>
            <person name="Kjaerbolling I."/>
            <person name="Vesth T.C."/>
            <person name="Frisvad J.C."/>
            <person name="Nybo J.L."/>
            <person name="Theobald S."/>
            <person name="Kildgaard S."/>
            <person name="Petersen T.I."/>
            <person name="Kuo A."/>
            <person name="Sato A."/>
            <person name="Lyhne E.K."/>
            <person name="Kogle M.E."/>
            <person name="Wiebenga A."/>
            <person name="Kun R.S."/>
            <person name="Lubbers R.J."/>
            <person name="Makela M.R."/>
            <person name="Barry K."/>
            <person name="Chovatia M."/>
            <person name="Clum A."/>
            <person name="Daum C."/>
            <person name="Haridas S."/>
            <person name="He G."/>
            <person name="LaButti K."/>
            <person name="Lipzen A."/>
            <person name="Mondo S."/>
            <person name="Pangilinan J."/>
            <person name="Riley R."/>
            <person name="Salamov A."/>
            <person name="Simmons B.A."/>
            <person name="Magnuson J.K."/>
            <person name="Henrissat B."/>
            <person name="Mortensen U.H."/>
            <person name="Larsen T.O."/>
            <person name="De vries R.P."/>
            <person name="Grigoriev I.V."/>
            <person name="Machida M."/>
            <person name="Baker S.E."/>
            <person name="Andersen M.R."/>
        </authorList>
    </citation>
    <scope>NUCLEOTIDE SEQUENCE [LARGE SCALE GENOMIC DNA]</scope>
    <source>
        <strain evidence="8 9">CBS 117635</strain>
    </source>
</reference>
<feature type="transmembrane region" description="Helical" evidence="6">
    <location>
        <begin position="142"/>
        <end position="159"/>
    </location>
</feature>
<keyword evidence="9" id="KW-1185">Reference proteome</keyword>
<feature type="region of interest" description="Disordered" evidence="5">
    <location>
        <begin position="44"/>
        <end position="69"/>
    </location>
</feature>
<dbReference type="InterPro" id="IPR020846">
    <property type="entry name" value="MFS_dom"/>
</dbReference>
<dbReference type="GO" id="GO:0022857">
    <property type="term" value="F:transmembrane transporter activity"/>
    <property type="evidence" value="ECO:0007669"/>
    <property type="project" value="InterPro"/>
</dbReference>
<dbReference type="FunFam" id="1.20.1250.20:FF:000308">
    <property type="entry name" value="MFS efflux transporter"/>
    <property type="match status" value="1"/>
</dbReference>
<proteinExistence type="predicted"/>
<feature type="transmembrane region" description="Helical" evidence="6">
    <location>
        <begin position="336"/>
        <end position="355"/>
    </location>
</feature>
<evidence type="ECO:0000256" key="4">
    <source>
        <dbReference type="ARBA" id="ARBA00023136"/>
    </source>
</evidence>
<feature type="transmembrane region" description="Helical" evidence="6">
    <location>
        <begin position="361"/>
        <end position="383"/>
    </location>
</feature>
<protein>
    <submittedName>
        <fullName evidence="8">Major facilitator superfamily domain-containing protein</fullName>
    </submittedName>
</protein>
<dbReference type="FunFam" id="1.20.1250.20:FF:000286">
    <property type="entry name" value="MFS efflux transporter"/>
    <property type="match status" value="1"/>
</dbReference>
<dbReference type="PANTHER" id="PTHR23514">
    <property type="entry name" value="BYPASS OF STOP CODON PROTEIN 6"/>
    <property type="match status" value="1"/>
</dbReference>
<organism evidence="8 9">
    <name type="scientific">Aspergillus minisclerotigenes</name>
    <dbReference type="NCBI Taxonomy" id="656917"/>
    <lineage>
        <taxon>Eukaryota</taxon>
        <taxon>Fungi</taxon>
        <taxon>Dikarya</taxon>
        <taxon>Ascomycota</taxon>
        <taxon>Pezizomycotina</taxon>
        <taxon>Eurotiomycetes</taxon>
        <taxon>Eurotiomycetidae</taxon>
        <taxon>Eurotiales</taxon>
        <taxon>Aspergillaceae</taxon>
        <taxon>Aspergillus</taxon>
        <taxon>Aspergillus subgen. Circumdati</taxon>
    </lineage>
</organism>
<feature type="compositionally biased region" description="Polar residues" evidence="5">
    <location>
        <begin position="48"/>
        <end position="69"/>
    </location>
</feature>
<dbReference type="Gene3D" id="1.20.1250.20">
    <property type="entry name" value="MFS general substrate transporter like domains"/>
    <property type="match status" value="2"/>
</dbReference>
<dbReference type="InterPro" id="IPR051788">
    <property type="entry name" value="MFS_Transporter"/>
</dbReference>
<evidence type="ECO:0000256" key="1">
    <source>
        <dbReference type="ARBA" id="ARBA00004141"/>
    </source>
</evidence>
<dbReference type="PANTHER" id="PTHR23514:SF6">
    <property type="entry name" value="MAJOR FACILITATOR SUPERFAMILY (MFS) PROFILE DOMAIN-CONTAINING PROTEIN"/>
    <property type="match status" value="1"/>
</dbReference>
<feature type="transmembrane region" description="Helical" evidence="6">
    <location>
        <begin position="165"/>
        <end position="187"/>
    </location>
</feature>
<feature type="transmembrane region" description="Helical" evidence="6">
    <location>
        <begin position="269"/>
        <end position="293"/>
    </location>
</feature>
<feature type="transmembrane region" description="Helical" evidence="6">
    <location>
        <begin position="395"/>
        <end position="417"/>
    </location>
</feature>
<evidence type="ECO:0000256" key="6">
    <source>
        <dbReference type="SAM" id="Phobius"/>
    </source>
</evidence>
<accession>A0A5N6IJL2</accession>
<feature type="domain" description="Major facilitator superfamily (MFS) profile" evidence="7">
    <location>
        <begin position="76"/>
        <end position="451"/>
    </location>
</feature>